<sequence>MAYSIVLRVEKQRQVHIAVMEPHEGIAMHTGIHDRRKEGNNFRRKGTMDKHGLKYAEHGVQKKGKKEDKTFVSDVVMELMRVFEKVPNDPIQANYADDYAGYSQIEGVDYTNSFSPVAKNVTVRTFLSIAVAYSWPLHQLDVNNVFLHGYLDEEVYMSPPDGYSTPPGQSPNDHYLFIKSVSRGFLALLVYVDDILVIGPSEDLITEVKHYLDALFTIKNLGFAKYFLGLEIGRSSDGMSVTQRKYAMDIISDSRMTHATPILTPLPPGLKLSKDSGAHLQEPDQFRCLIGRLFYLASNSLKLSVYTDVDWGACVDSRRSVTGYCVFLGPSLISWKSKKQNIVPRSSVEAEYRAMASTVCELQ</sequence>
<dbReference type="CDD" id="cd09272">
    <property type="entry name" value="RNase_HI_RT_Ty1"/>
    <property type="match status" value="1"/>
</dbReference>
<dbReference type="InterPro" id="IPR043502">
    <property type="entry name" value="DNA/RNA_pol_sf"/>
</dbReference>
<reference evidence="2" key="1">
    <citation type="submission" date="2020-06" db="EMBL/GenBank/DDBJ databases">
        <authorList>
            <person name="Li T."/>
            <person name="Hu X."/>
            <person name="Zhang T."/>
            <person name="Song X."/>
            <person name="Zhang H."/>
            <person name="Dai N."/>
            <person name="Sheng W."/>
            <person name="Hou X."/>
            <person name="Wei L."/>
        </authorList>
    </citation>
    <scope>NUCLEOTIDE SEQUENCE</scope>
    <source>
        <strain evidence="2">G02</strain>
        <tissue evidence="2">Leaf</tissue>
    </source>
</reference>
<proteinExistence type="predicted"/>
<dbReference type="AlphaFoldDB" id="A0AAW2UQK9"/>
<evidence type="ECO:0000313" key="2">
    <source>
        <dbReference type="EMBL" id="KAL0419113.1"/>
    </source>
</evidence>
<dbReference type="InterPro" id="IPR013103">
    <property type="entry name" value="RVT_2"/>
</dbReference>
<dbReference type="PANTHER" id="PTHR11439:SF511">
    <property type="match status" value="1"/>
</dbReference>
<dbReference type="PANTHER" id="PTHR11439">
    <property type="entry name" value="GAG-POL-RELATED RETROTRANSPOSON"/>
    <property type="match status" value="1"/>
</dbReference>
<feature type="domain" description="Reverse transcriptase Ty1/copia-type" evidence="1">
    <location>
        <begin position="100"/>
        <end position="164"/>
    </location>
</feature>
<dbReference type="SUPFAM" id="SSF56672">
    <property type="entry name" value="DNA/RNA polymerases"/>
    <property type="match status" value="1"/>
</dbReference>
<comment type="caution">
    <text evidence="2">The sequence shown here is derived from an EMBL/GenBank/DDBJ whole genome shotgun (WGS) entry which is preliminary data.</text>
</comment>
<dbReference type="Pfam" id="PF07727">
    <property type="entry name" value="RVT_2"/>
    <property type="match status" value="2"/>
</dbReference>
<feature type="domain" description="Reverse transcriptase Ty1/copia-type" evidence="1">
    <location>
        <begin position="169"/>
        <end position="266"/>
    </location>
</feature>
<protein>
    <submittedName>
        <fullName evidence="2">Retrovirus-related Pol polyprotein from transposon RE2</fullName>
    </submittedName>
</protein>
<reference evidence="2" key="2">
    <citation type="journal article" date="2024" name="Plant">
        <title>Genomic evolution and insights into agronomic trait innovations of Sesamum species.</title>
        <authorList>
            <person name="Miao H."/>
            <person name="Wang L."/>
            <person name="Qu L."/>
            <person name="Liu H."/>
            <person name="Sun Y."/>
            <person name="Le M."/>
            <person name="Wang Q."/>
            <person name="Wei S."/>
            <person name="Zheng Y."/>
            <person name="Lin W."/>
            <person name="Duan Y."/>
            <person name="Cao H."/>
            <person name="Xiong S."/>
            <person name="Wang X."/>
            <person name="Wei L."/>
            <person name="Li C."/>
            <person name="Ma Q."/>
            <person name="Ju M."/>
            <person name="Zhao R."/>
            <person name="Li G."/>
            <person name="Mu C."/>
            <person name="Tian Q."/>
            <person name="Mei H."/>
            <person name="Zhang T."/>
            <person name="Gao T."/>
            <person name="Zhang H."/>
        </authorList>
    </citation>
    <scope>NUCLEOTIDE SEQUENCE</scope>
    <source>
        <strain evidence="2">G02</strain>
    </source>
</reference>
<organism evidence="2">
    <name type="scientific">Sesamum radiatum</name>
    <name type="common">Black benniseed</name>
    <dbReference type="NCBI Taxonomy" id="300843"/>
    <lineage>
        <taxon>Eukaryota</taxon>
        <taxon>Viridiplantae</taxon>
        <taxon>Streptophyta</taxon>
        <taxon>Embryophyta</taxon>
        <taxon>Tracheophyta</taxon>
        <taxon>Spermatophyta</taxon>
        <taxon>Magnoliopsida</taxon>
        <taxon>eudicotyledons</taxon>
        <taxon>Gunneridae</taxon>
        <taxon>Pentapetalae</taxon>
        <taxon>asterids</taxon>
        <taxon>lamiids</taxon>
        <taxon>Lamiales</taxon>
        <taxon>Pedaliaceae</taxon>
        <taxon>Sesamum</taxon>
    </lineage>
</organism>
<dbReference type="EMBL" id="JACGWJ010000005">
    <property type="protein sequence ID" value="KAL0419113.1"/>
    <property type="molecule type" value="Genomic_DNA"/>
</dbReference>
<name>A0AAW2UQK9_SESRA</name>
<accession>A0AAW2UQK9</accession>
<evidence type="ECO:0000259" key="1">
    <source>
        <dbReference type="Pfam" id="PF07727"/>
    </source>
</evidence>
<gene>
    <name evidence="2" type="ORF">Sradi_1324800</name>
</gene>